<dbReference type="Gene3D" id="3.40.710.10">
    <property type="entry name" value="DD-peptidase/beta-lactamase superfamily"/>
    <property type="match status" value="1"/>
</dbReference>
<sequence length="722" mass="79578">MKPRAKHIAYAFCSVCAVLALATALCVRPVTQSFDHVIAQTQDTRIMDRTGQPLGLSYGKAWNEHDIVHLYEMPELLVSAFVFSEDRNFYDHGGVDWKARLAALYQNLRQGETVRGASTITEQTIRLINARPRTLWAKWLEGWEAMLLERHATKTQILEFYLNQIPYASGRRGVVQASRYYFNRDPSTLDAKEILALVVLARAPSAYDLYRSPGRIETPLGRLAAALRDKGLIDQKDMEDLTVSILRTEQPSLPVEARHFARYARLTAQGSAIITTLDGTLQTQVQEIIDQRLKKLSAKNVRNAGAVVMDHTNGDILAWVVGGATDGQTPGGEIDSVLSARQPGSTLKPFLYASALEKGWTAATIVHDEPIAEAIGGGLHRFRNYSSRHYGAITLREALGNSLNIPAVLTIHYVGVPHFLATLKNLGIESLDRGADIYDEGLALGNGEVTLLELTRAYAALANKGVFQPVKVSQDTSLPAGSRKIYSPETASIIGNILSDPNARALEFGNDSVLNLPVRTAVKTGTSTAYRDAWAVGYNDRYVVGLWMGNLDRTPMEDVTGSTGPALALRSIFDRLNRTRDTKPLYLSPTLVYKDVCSRPADSSGNCTLRTEIFAPDHIEPPRQNSSAPSVRAPELVRPTSGLMIAYNPRIPKDSQKFRFEVKELHPDQEIEWILDGSSLGRHKTPHYLWPVEKGAHTLSVVIHTADGDASLEIAPVPFTVK</sequence>
<feature type="chain" id="PRO_5016163281" description="peptidoglycan glycosyltransferase" evidence="12">
    <location>
        <begin position="23"/>
        <end position="722"/>
    </location>
</feature>
<comment type="similarity">
    <text evidence="3">In the N-terminal section; belongs to the glycosyltransferase 51 family.</text>
</comment>
<feature type="domain" description="Penicillin-binding protein transpeptidase" evidence="13">
    <location>
        <begin position="305"/>
        <end position="539"/>
    </location>
</feature>
<dbReference type="UniPathway" id="UPA00219"/>
<dbReference type="Pfam" id="PF00912">
    <property type="entry name" value="Transgly"/>
    <property type="match status" value="1"/>
</dbReference>
<dbReference type="GO" id="GO:0008658">
    <property type="term" value="F:penicillin binding"/>
    <property type="evidence" value="ECO:0007669"/>
    <property type="project" value="InterPro"/>
</dbReference>
<dbReference type="EMBL" id="QFNK01000059">
    <property type="protein sequence ID" value="PZO87406.1"/>
    <property type="molecule type" value="Genomic_DNA"/>
</dbReference>
<evidence type="ECO:0000259" key="15">
    <source>
        <dbReference type="Pfam" id="PF06832"/>
    </source>
</evidence>
<feature type="signal peptide" evidence="12">
    <location>
        <begin position="1"/>
        <end position="22"/>
    </location>
</feature>
<dbReference type="InterPro" id="IPR050396">
    <property type="entry name" value="Glycosyltr_51/Transpeptidase"/>
</dbReference>
<dbReference type="Pfam" id="PF06832">
    <property type="entry name" value="BiPBP_C"/>
    <property type="match status" value="1"/>
</dbReference>
<name>A0A2W5A1D3_9BACT</name>
<feature type="domain" description="Penicillin-binding C-terminal" evidence="15">
    <location>
        <begin position="629"/>
        <end position="702"/>
    </location>
</feature>
<dbReference type="InterPro" id="IPR001264">
    <property type="entry name" value="Glyco_trans_51"/>
</dbReference>
<dbReference type="GO" id="GO:0009252">
    <property type="term" value="P:peptidoglycan biosynthetic process"/>
    <property type="evidence" value="ECO:0007669"/>
    <property type="project" value="UniProtKB-UniPathway"/>
</dbReference>
<evidence type="ECO:0000256" key="9">
    <source>
        <dbReference type="ARBA" id="ARBA00023268"/>
    </source>
</evidence>
<dbReference type="AlphaFoldDB" id="A0A2W5A1D3"/>
<evidence type="ECO:0000256" key="4">
    <source>
        <dbReference type="ARBA" id="ARBA00022645"/>
    </source>
</evidence>
<keyword evidence="6" id="KW-0328">Glycosyltransferase</keyword>
<dbReference type="InterPro" id="IPR001460">
    <property type="entry name" value="PCN-bd_Tpept"/>
</dbReference>
<keyword evidence="5" id="KW-0645">Protease</keyword>
<feature type="domain" description="Glycosyl transferase family 51" evidence="14">
    <location>
        <begin position="61"/>
        <end position="218"/>
    </location>
</feature>
<dbReference type="InterPro" id="IPR009647">
    <property type="entry name" value="PBP_C"/>
</dbReference>
<comment type="similarity">
    <text evidence="2">In the C-terminal section; belongs to the transpeptidase family.</text>
</comment>
<dbReference type="InterPro" id="IPR023346">
    <property type="entry name" value="Lysozyme-like_dom_sf"/>
</dbReference>
<reference evidence="16 17" key="1">
    <citation type="submission" date="2017-08" db="EMBL/GenBank/DDBJ databases">
        <title>Infants hospitalized years apart are colonized by the same room-sourced microbial strains.</title>
        <authorList>
            <person name="Brooks B."/>
            <person name="Olm M.R."/>
            <person name="Firek B.A."/>
            <person name="Baker R."/>
            <person name="Thomas B.C."/>
            <person name="Morowitz M.J."/>
            <person name="Banfield J.F."/>
        </authorList>
    </citation>
    <scope>NUCLEOTIDE SEQUENCE [LARGE SCALE GENOMIC DNA]</scope>
    <source>
        <strain evidence="16">S2_018_000_R2_104</strain>
    </source>
</reference>
<evidence type="ECO:0000259" key="14">
    <source>
        <dbReference type="Pfam" id="PF00912"/>
    </source>
</evidence>
<dbReference type="PANTHER" id="PTHR32282">
    <property type="entry name" value="BINDING PROTEIN TRANSPEPTIDASE, PUTATIVE-RELATED"/>
    <property type="match status" value="1"/>
</dbReference>
<keyword evidence="4" id="KW-0121">Carboxypeptidase</keyword>
<dbReference type="GO" id="GO:0004180">
    <property type="term" value="F:carboxypeptidase activity"/>
    <property type="evidence" value="ECO:0007669"/>
    <property type="project" value="UniProtKB-KW"/>
</dbReference>
<evidence type="ECO:0000256" key="2">
    <source>
        <dbReference type="ARBA" id="ARBA00007090"/>
    </source>
</evidence>
<dbReference type="SUPFAM" id="SSF53955">
    <property type="entry name" value="Lysozyme-like"/>
    <property type="match status" value="1"/>
</dbReference>
<evidence type="ECO:0000256" key="7">
    <source>
        <dbReference type="ARBA" id="ARBA00022679"/>
    </source>
</evidence>
<comment type="catalytic activity">
    <reaction evidence="11">
        <text>[GlcNAc-(1-&gt;4)-Mur2Ac(oyl-L-Ala-gamma-D-Glu-L-Lys-D-Ala-D-Ala)](n)-di-trans,octa-cis-undecaprenyl diphosphate + beta-D-GlcNAc-(1-&gt;4)-Mur2Ac(oyl-L-Ala-gamma-D-Glu-L-Lys-D-Ala-D-Ala)-di-trans,octa-cis-undecaprenyl diphosphate = [GlcNAc-(1-&gt;4)-Mur2Ac(oyl-L-Ala-gamma-D-Glu-L-Lys-D-Ala-D-Ala)](n+1)-di-trans,octa-cis-undecaprenyl diphosphate + di-trans,octa-cis-undecaprenyl diphosphate + H(+)</text>
        <dbReference type="Rhea" id="RHEA:23708"/>
        <dbReference type="Rhea" id="RHEA-COMP:9602"/>
        <dbReference type="Rhea" id="RHEA-COMP:9603"/>
        <dbReference type="ChEBI" id="CHEBI:15378"/>
        <dbReference type="ChEBI" id="CHEBI:58405"/>
        <dbReference type="ChEBI" id="CHEBI:60033"/>
        <dbReference type="ChEBI" id="CHEBI:78435"/>
        <dbReference type="EC" id="2.4.99.28"/>
    </reaction>
</comment>
<organism evidence="16 17">
    <name type="scientific">Micavibrio aeruginosavorus</name>
    <dbReference type="NCBI Taxonomy" id="349221"/>
    <lineage>
        <taxon>Bacteria</taxon>
        <taxon>Pseudomonadati</taxon>
        <taxon>Bdellovibrionota</taxon>
        <taxon>Bdellovibrionia</taxon>
        <taxon>Bdellovibrionales</taxon>
        <taxon>Pseudobdellovibrionaceae</taxon>
        <taxon>Micavibrio</taxon>
    </lineage>
</organism>
<dbReference type="InterPro" id="IPR012338">
    <property type="entry name" value="Beta-lactam/transpept-like"/>
</dbReference>
<keyword evidence="7" id="KW-0808">Transferase</keyword>
<dbReference type="EC" id="2.4.99.28" evidence="10"/>
<evidence type="ECO:0000313" key="17">
    <source>
        <dbReference type="Proteomes" id="UP000249557"/>
    </source>
</evidence>
<evidence type="ECO:0000256" key="3">
    <source>
        <dbReference type="ARBA" id="ARBA00007739"/>
    </source>
</evidence>
<keyword evidence="8" id="KW-0378">Hydrolase</keyword>
<evidence type="ECO:0000256" key="10">
    <source>
        <dbReference type="ARBA" id="ARBA00044770"/>
    </source>
</evidence>
<dbReference type="PANTHER" id="PTHR32282:SF15">
    <property type="entry name" value="PENICILLIN-BINDING PROTEIN 1C"/>
    <property type="match status" value="1"/>
</dbReference>
<evidence type="ECO:0000256" key="11">
    <source>
        <dbReference type="ARBA" id="ARBA00049902"/>
    </source>
</evidence>
<accession>A0A2W5A1D3</accession>
<dbReference type="Pfam" id="PF00905">
    <property type="entry name" value="Transpeptidase"/>
    <property type="match status" value="1"/>
</dbReference>
<dbReference type="GO" id="GO:0006508">
    <property type="term" value="P:proteolysis"/>
    <property type="evidence" value="ECO:0007669"/>
    <property type="project" value="UniProtKB-KW"/>
</dbReference>
<protein>
    <recommendedName>
        <fullName evidence="10">peptidoglycan glycosyltransferase</fullName>
        <ecNumber evidence="10">2.4.99.28</ecNumber>
    </recommendedName>
</protein>
<dbReference type="GO" id="GO:0008955">
    <property type="term" value="F:peptidoglycan glycosyltransferase activity"/>
    <property type="evidence" value="ECO:0007669"/>
    <property type="project" value="UniProtKB-EC"/>
</dbReference>
<evidence type="ECO:0000313" key="16">
    <source>
        <dbReference type="EMBL" id="PZO87406.1"/>
    </source>
</evidence>
<evidence type="ECO:0000256" key="12">
    <source>
        <dbReference type="SAM" id="SignalP"/>
    </source>
</evidence>
<proteinExistence type="inferred from homology"/>
<evidence type="ECO:0000256" key="6">
    <source>
        <dbReference type="ARBA" id="ARBA00022676"/>
    </source>
</evidence>
<dbReference type="InterPro" id="IPR036950">
    <property type="entry name" value="PBP_transglycosylase"/>
</dbReference>
<evidence type="ECO:0000256" key="1">
    <source>
        <dbReference type="ARBA" id="ARBA00004752"/>
    </source>
</evidence>
<evidence type="ECO:0000256" key="8">
    <source>
        <dbReference type="ARBA" id="ARBA00022801"/>
    </source>
</evidence>
<comment type="pathway">
    <text evidence="1">Cell wall biogenesis; peptidoglycan biosynthesis.</text>
</comment>
<comment type="caution">
    <text evidence="16">The sequence shown here is derived from an EMBL/GenBank/DDBJ whole genome shotgun (WGS) entry which is preliminary data.</text>
</comment>
<dbReference type="Gene3D" id="1.10.3810.10">
    <property type="entry name" value="Biosynthetic peptidoglycan transglycosylase-like"/>
    <property type="match status" value="1"/>
</dbReference>
<dbReference type="SUPFAM" id="SSF56601">
    <property type="entry name" value="beta-lactamase/transpeptidase-like"/>
    <property type="match status" value="1"/>
</dbReference>
<dbReference type="GO" id="GO:0030288">
    <property type="term" value="C:outer membrane-bounded periplasmic space"/>
    <property type="evidence" value="ECO:0007669"/>
    <property type="project" value="TreeGrafter"/>
</dbReference>
<keyword evidence="12" id="KW-0732">Signal</keyword>
<dbReference type="Proteomes" id="UP000249557">
    <property type="component" value="Unassembled WGS sequence"/>
</dbReference>
<gene>
    <name evidence="16" type="ORF">DI626_04100</name>
</gene>
<keyword evidence="9" id="KW-0511">Multifunctional enzyme</keyword>
<evidence type="ECO:0000259" key="13">
    <source>
        <dbReference type="Pfam" id="PF00905"/>
    </source>
</evidence>
<evidence type="ECO:0000256" key="5">
    <source>
        <dbReference type="ARBA" id="ARBA00022670"/>
    </source>
</evidence>